<organism evidence="1">
    <name type="scientific">Amphimedon queenslandica</name>
    <name type="common">Sponge</name>
    <dbReference type="NCBI Taxonomy" id="400682"/>
    <lineage>
        <taxon>Eukaryota</taxon>
        <taxon>Metazoa</taxon>
        <taxon>Porifera</taxon>
        <taxon>Demospongiae</taxon>
        <taxon>Heteroscleromorpha</taxon>
        <taxon>Haplosclerida</taxon>
        <taxon>Niphatidae</taxon>
        <taxon>Amphimedon</taxon>
    </lineage>
</organism>
<dbReference type="AlphaFoldDB" id="A0A1X7UZZ6"/>
<name>A0A1X7UZZ6_AMPQE</name>
<sequence length="75" mass="8693">MIRSVVQVPDDIMQEIAFLDKSKAHEIKLLQDLCGILRPFEEATNIAQDKILLQVVRLLFVFNLMVNSWKTSHKI</sequence>
<evidence type="ECO:0000313" key="1">
    <source>
        <dbReference type="EnsemblMetazoa" id="Aqu2.1.33271_001"/>
    </source>
</evidence>
<accession>A0A1X7UZZ6</accession>
<dbReference type="EnsemblMetazoa" id="Aqu2.1.33271_001">
    <property type="protein sequence ID" value="Aqu2.1.33271_001"/>
    <property type="gene ID" value="Aqu2.1.33271"/>
</dbReference>
<protein>
    <submittedName>
        <fullName evidence="1">Uncharacterized protein</fullName>
    </submittedName>
</protein>
<dbReference type="InParanoid" id="A0A1X7UZZ6"/>
<reference evidence="1" key="1">
    <citation type="submission" date="2017-05" db="UniProtKB">
        <authorList>
            <consortium name="EnsemblMetazoa"/>
        </authorList>
    </citation>
    <scope>IDENTIFICATION</scope>
</reference>
<proteinExistence type="predicted"/>